<sequence>MANYGAMFRPTTAALWAVHFHVRSAQRAISRFAGPSSFSLPAGRSSATNRIRRNFTVFRVHYAILLWFILLSTLFHSHRASMLFLMAASKIALSYAVLLRIFPTSLLRRFLDRHLVAVIFLTIVVVDLSLDGAIRNLFLSLIVATPFVLAHAVFRS</sequence>
<evidence type="ECO:0000313" key="8">
    <source>
        <dbReference type="EMBL" id="KAG0453043.1"/>
    </source>
</evidence>
<keyword evidence="6 7" id="KW-0472">Membrane</keyword>
<dbReference type="GO" id="GO:0016020">
    <property type="term" value="C:membrane"/>
    <property type="evidence" value="ECO:0007669"/>
    <property type="project" value="UniProtKB-SubCell"/>
</dbReference>
<dbReference type="PANTHER" id="PTHR38519:SF3">
    <property type="entry name" value="PRA1 FAMILY PROTEIN"/>
    <property type="match status" value="1"/>
</dbReference>
<evidence type="ECO:0000256" key="2">
    <source>
        <dbReference type="ARBA" id="ARBA00004141"/>
    </source>
</evidence>
<feature type="transmembrane region" description="Helical" evidence="7">
    <location>
        <begin position="60"/>
        <end position="77"/>
    </location>
</feature>
<dbReference type="EMBL" id="JADCNL010000014">
    <property type="protein sequence ID" value="KAG0453043.1"/>
    <property type="molecule type" value="Genomic_DNA"/>
</dbReference>
<evidence type="ECO:0000256" key="1">
    <source>
        <dbReference type="ARBA" id="ARBA00002501"/>
    </source>
</evidence>
<keyword evidence="7" id="KW-0813">Transport</keyword>
<feature type="transmembrane region" description="Helical" evidence="7">
    <location>
        <begin position="83"/>
        <end position="102"/>
    </location>
</feature>
<organism evidence="8 9">
    <name type="scientific">Vanilla planifolia</name>
    <name type="common">Vanilla</name>
    <dbReference type="NCBI Taxonomy" id="51239"/>
    <lineage>
        <taxon>Eukaryota</taxon>
        <taxon>Viridiplantae</taxon>
        <taxon>Streptophyta</taxon>
        <taxon>Embryophyta</taxon>
        <taxon>Tracheophyta</taxon>
        <taxon>Spermatophyta</taxon>
        <taxon>Magnoliopsida</taxon>
        <taxon>Liliopsida</taxon>
        <taxon>Asparagales</taxon>
        <taxon>Orchidaceae</taxon>
        <taxon>Vanilloideae</taxon>
        <taxon>Vanilleae</taxon>
        <taxon>Vanilla</taxon>
    </lineage>
</organism>
<dbReference type="InterPro" id="IPR004895">
    <property type="entry name" value="Prenylated_rab_accept_PRA1"/>
</dbReference>
<dbReference type="GO" id="GO:0016192">
    <property type="term" value="P:vesicle-mediated transport"/>
    <property type="evidence" value="ECO:0007669"/>
    <property type="project" value="UniProtKB-ARBA"/>
</dbReference>
<comment type="subcellular location">
    <subcellularLocation>
        <location evidence="2 7">Membrane</location>
        <topology evidence="2 7">Multi-pass membrane protein</topology>
    </subcellularLocation>
</comment>
<keyword evidence="9" id="KW-1185">Reference proteome</keyword>
<dbReference type="OrthoDB" id="433512at2759"/>
<comment type="similarity">
    <text evidence="3 7">Belongs to the PRA1 family.</text>
</comment>
<protein>
    <recommendedName>
        <fullName evidence="7">PRA1 family protein</fullName>
    </recommendedName>
</protein>
<comment type="caution">
    <text evidence="8">The sequence shown here is derived from an EMBL/GenBank/DDBJ whole genome shotgun (WGS) entry which is preliminary data.</text>
</comment>
<evidence type="ECO:0000256" key="6">
    <source>
        <dbReference type="ARBA" id="ARBA00023136"/>
    </source>
</evidence>
<reference evidence="8 9" key="1">
    <citation type="journal article" date="2020" name="Nat. Food">
        <title>A phased Vanilla planifolia genome enables genetic improvement of flavour and production.</title>
        <authorList>
            <person name="Hasing T."/>
            <person name="Tang H."/>
            <person name="Brym M."/>
            <person name="Khazi F."/>
            <person name="Huang T."/>
            <person name="Chambers A.H."/>
        </authorList>
    </citation>
    <scope>NUCLEOTIDE SEQUENCE [LARGE SCALE GENOMIC DNA]</scope>
    <source>
        <tissue evidence="8">Leaf</tissue>
    </source>
</reference>
<dbReference type="AlphaFoldDB" id="A0A835PI10"/>
<proteinExistence type="inferred from homology"/>
<feature type="transmembrane region" description="Helical" evidence="7">
    <location>
        <begin position="114"/>
        <end position="130"/>
    </location>
</feature>
<dbReference type="GO" id="GO:0005783">
    <property type="term" value="C:endoplasmic reticulum"/>
    <property type="evidence" value="ECO:0007669"/>
    <property type="project" value="UniProtKB-ARBA"/>
</dbReference>
<dbReference type="PANTHER" id="PTHR38519">
    <property type="entry name" value="PRA1 FAMILY PROTEIN"/>
    <property type="match status" value="1"/>
</dbReference>
<accession>A0A835PI10</accession>
<dbReference type="Proteomes" id="UP000636800">
    <property type="component" value="Unassembled WGS sequence"/>
</dbReference>
<evidence type="ECO:0000256" key="7">
    <source>
        <dbReference type="RuleBase" id="RU363107"/>
    </source>
</evidence>
<evidence type="ECO:0000256" key="5">
    <source>
        <dbReference type="ARBA" id="ARBA00022989"/>
    </source>
</evidence>
<name>A0A835PI10_VANPL</name>
<evidence type="ECO:0000313" key="9">
    <source>
        <dbReference type="Proteomes" id="UP000636800"/>
    </source>
</evidence>
<evidence type="ECO:0000256" key="3">
    <source>
        <dbReference type="ARBA" id="ARBA00006483"/>
    </source>
</evidence>
<evidence type="ECO:0000256" key="4">
    <source>
        <dbReference type="ARBA" id="ARBA00022692"/>
    </source>
</evidence>
<keyword evidence="4 7" id="KW-0812">Transmembrane</keyword>
<dbReference type="Pfam" id="PF03208">
    <property type="entry name" value="PRA1"/>
    <property type="match status" value="1"/>
</dbReference>
<keyword evidence="5 7" id="KW-1133">Transmembrane helix</keyword>
<comment type="function">
    <text evidence="1 7">May be involved in both secretory and endocytic intracellular trafficking in the endosomal/prevacuolar compartments.</text>
</comment>
<feature type="transmembrane region" description="Helical" evidence="7">
    <location>
        <begin position="136"/>
        <end position="154"/>
    </location>
</feature>
<gene>
    <name evidence="8" type="ORF">HPP92_025707</name>
</gene>